<dbReference type="PRINTS" id="PR00598">
    <property type="entry name" value="HTHMARR"/>
</dbReference>
<dbReference type="InterPro" id="IPR036390">
    <property type="entry name" value="WH_DNA-bd_sf"/>
</dbReference>
<dbReference type="GO" id="GO:0006950">
    <property type="term" value="P:response to stress"/>
    <property type="evidence" value="ECO:0007669"/>
    <property type="project" value="TreeGrafter"/>
</dbReference>
<dbReference type="PANTHER" id="PTHR33164">
    <property type="entry name" value="TRANSCRIPTIONAL REGULATOR, MARR FAMILY"/>
    <property type="match status" value="1"/>
</dbReference>
<reference evidence="2" key="1">
    <citation type="submission" date="2022-04" db="EMBL/GenBank/DDBJ databases">
        <title>Roseomonas acroporae sp. nov., isolated from coral Acropora digitifera.</title>
        <authorList>
            <person name="Sun H."/>
        </authorList>
    </citation>
    <scope>NUCLEOTIDE SEQUENCE</scope>
    <source>
        <strain evidence="2">NAR14</strain>
    </source>
</reference>
<feature type="domain" description="HTH marR-type" evidence="1">
    <location>
        <begin position="20"/>
        <end position="160"/>
    </location>
</feature>
<dbReference type="PROSITE" id="PS50995">
    <property type="entry name" value="HTH_MARR_2"/>
    <property type="match status" value="1"/>
</dbReference>
<protein>
    <submittedName>
        <fullName evidence="2">MarR family winged helix-turn-helix transcriptional regulator</fullName>
    </submittedName>
</protein>
<dbReference type="Proteomes" id="UP001139516">
    <property type="component" value="Unassembled WGS sequence"/>
</dbReference>
<dbReference type="SUPFAM" id="SSF46785">
    <property type="entry name" value="Winged helix' DNA-binding domain"/>
    <property type="match status" value="1"/>
</dbReference>
<dbReference type="InterPro" id="IPR039422">
    <property type="entry name" value="MarR/SlyA-like"/>
</dbReference>
<organism evidence="2 3">
    <name type="scientific">Roseomonas acroporae</name>
    <dbReference type="NCBI Taxonomy" id="2937791"/>
    <lineage>
        <taxon>Bacteria</taxon>
        <taxon>Pseudomonadati</taxon>
        <taxon>Pseudomonadota</taxon>
        <taxon>Alphaproteobacteria</taxon>
        <taxon>Acetobacterales</taxon>
        <taxon>Roseomonadaceae</taxon>
        <taxon>Roseomonas</taxon>
    </lineage>
</organism>
<comment type="caution">
    <text evidence="2">The sequence shown here is derived from an EMBL/GenBank/DDBJ whole genome shotgun (WGS) entry which is preliminary data.</text>
</comment>
<gene>
    <name evidence="2" type="ORF">M0638_08520</name>
</gene>
<dbReference type="PANTHER" id="PTHR33164:SF43">
    <property type="entry name" value="HTH-TYPE TRANSCRIPTIONAL REPRESSOR YETL"/>
    <property type="match status" value="1"/>
</dbReference>
<name>A0A9X2BUR9_9PROT</name>
<dbReference type="Pfam" id="PF12802">
    <property type="entry name" value="MarR_2"/>
    <property type="match status" value="1"/>
</dbReference>
<dbReference type="InterPro" id="IPR036388">
    <property type="entry name" value="WH-like_DNA-bd_sf"/>
</dbReference>
<dbReference type="Gene3D" id="1.10.10.10">
    <property type="entry name" value="Winged helix-like DNA-binding domain superfamily/Winged helix DNA-binding domain"/>
    <property type="match status" value="1"/>
</dbReference>
<proteinExistence type="predicted"/>
<dbReference type="GO" id="GO:0003700">
    <property type="term" value="F:DNA-binding transcription factor activity"/>
    <property type="evidence" value="ECO:0007669"/>
    <property type="project" value="InterPro"/>
</dbReference>
<dbReference type="SMART" id="SM00347">
    <property type="entry name" value="HTH_MARR"/>
    <property type="match status" value="1"/>
</dbReference>
<keyword evidence="3" id="KW-1185">Reference proteome</keyword>
<dbReference type="RefSeq" id="WP_248666547.1">
    <property type="nucleotide sequence ID" value="NZ_JALPRX010000031.1"/>
</dbReference>
<dbReference type="InterPro" id="IPR000835">
    <property type="entry name" value="HTH_MarR-typ"/>
</dbReference>
<dbReference type="EMBL" id="JALPRX010000031">
    <property type="protein sequence ID" value="MCK8784421.1"/>
    <property type="molecule type" value="Genomic_DNA"/>
</dbReference>
<dbReference type="AlphaFoldDB" id="A0A9X2BUR9"/>
<accession>A0A9X2BUR9</accession>
<evidence type="ECO:0000313" key="3">
    <source>
        <dbReference type="Proteomes" id="UP001139516"/>
    </source>
</evidence>
<evidence type="ECO:0000313" key="2">
    <source>
        <dbReference type="EMBL" id="MCK8784421.1"/>
    </source>
</evidence>
<evidence type="ECO:0000259" key="1">
    <source>
        <dbReference type="PROSITE" id="PS50995"/>
    </source>
</evidence>
<sequence>MSRSSPSMSVSRPELLVDGSDAEFRQMLHDTLAFAAQIQEIRNNLGAAIGLSGAQYTILMTVAHGQDAPDGLGINQVAAKLHLSGAFVTIEVNRLVAAGLVEKQVNPEDRRRVLLSTTAKGRALLVELRSLQQPVNDALFDGLSRTEFQRLRALMAKLVLTGEQSLNLVKFLASNRIAAGR</sequence>